<protein>
    <recommendedName>
        <fullName evidence="4">Ankyrin repeat protein</fullName>
    </recommendedName>
</protein>
<dbReference type="EMBL" id="NKCK01000293">
    <property type="protein sequence ID" value="RSL86661.1"/>
    <property type="molecule type" value="Genomic_DNA"/>
</dbReference>
<evidence type="ECO:0000256" key="1">
    <source>
        <dbReference type="SAM" id="MobiDB-lite"/>
    </source>
</evidence>
<evidence type="ECO:0008006" key="4">
    <source>
        <dbReference type="Google" id="ProtNLM"/>
    </source>
</evidence>
<comment type="caution">
    <text evidence="2">The sequence shown here is derived from an EMBL/GenBank/DDBJ whole genome shotgun (WGS) entry which is preliminary data.</text>
</comment>
<dbReference type="InterPro" id="IPR036770">
    <property type="entry name" value="Ankyrin_rpt-contain_sf"/>
</dbReference>
<evidence type="ECO:0000313" key="3">
    <source>
        <dbReference type="Proteomes" id="UP000287144"/>
    </source>
</evidence>
<proteinExistence type="predicted"/>
<feature type="region of interest" description="Disordered" evidence="1">
    <location>
        <begin position="1"/>
        <end position="72"/>
    </location>
</feature>
<feature type="compositionally biased region" description="Basic and acidic residues" evidence="1">
    <location>
        <begin position="15"/>
        <end position="31"/>
    </location>
</feature>
<evidence type="ECO:0000313" key="2">
    <source>
        <dbReference type="EMBL" id="RSL86661.1"/>
    </source>
</evidence>
<feature type="compositionally biased region" description="Polar residues" evidence="1">
    <location>
        <begin position="1"/>
        <end position="11"/>
    </location>
</feature>
<name>A0A428SA54_9HYPO</name>
<accession>A0A428SA54</accession>
<keyword evidence="3" id="KW-1185">Reference proteome</keyword>
<sequence length="333" mass="37467">MSIQPSPSQRSLRPHGPDKRAQRTVAKDRVIEPPFTGHHSPAIADSLPSQRNPVIDPHSSGDASHSVGSSPISRLSNEIKHTIVEQANPESVVNLALSPHDWHDFIIAITDMKRLPSLLKLQTLYRMGVDDDAVIKLLSDTFWEDLMTISVCRLTWRPKKKFFHVRLSPFHVAAAKGNEKMVAFFMDKQYYIGSWHCRYSVPKYVVRVGNLEMLDFLIEKGLPEARSDSLVSVAAAAGHEKIVDRLLELNPGLLSKQGAWSEETQTTPLAAAMSSTDAIWRKMVPHLLSKGAVFTEWNIRWACWHGFENRLIAAQWGNFNCDRRTEDAKGAIM</sequence>
<dbReference type="AlphaFoldDB" id="A0A428SA54"/>
<reference evidence="2 3" key="1">
    <citation type="submission" date="2017-06" db="EMBL/GenBank/DDBJ databases">
        <title>Comparative genomic analysis of Ambrosia Fusariam Clade fungi.</title>
        <authorList>
            <person name="Stajich J.E."/>
            <person name="Carrillo J."/>
            <person name="Kijimoto T."/>
            <person name="Eskalen A."/>
            <person name="O'Donnell K."/>
            <person name="Kasson M."/>
        </authorList>
    </citation>
    <scope>NUCLEOTIDE SEQUENCE [LARGE SCALE GENOMIC DNA]</scope>
    <source>
        <strain evidence="2 3">NRRL62579</strain>
    </source>
</reference>
<dbReference type="SUPFAM" id="SSF48403">
    <property type="entry name" value="Ankyrin repeat"/>
    <property type="match status" value="1"/>
</dbReference>
<feature type="compositionally biased region" description="Low complexity" evidence="1">
    <location>
        <begin position="58"/>
        <end position="70"/>
    </location>
</feature>
<organism evidence="2 3">
    <name type="scientific">Fusarium oligoseptatum</name>
    <dbReference type="NCBI Taxonomy" id="2604345"/>
    <lineage>
        <taxon>Eukaryota</taxon>
        <taxon>Fungi</taxon>
        <taxon>Dikarya</taxon>
        <taxon>Ascomycota</taxon>
        <taxon>Pezizomycotina</taxon>
        <taxon>Sordariomycetes</taxon>
        <taxon>Hypocreomycetidae</taxon>
        <taxon>Hypocreales</taxon>
        <taxon>Nectriaceae</taxon>
        <taxon>Fusarium</taxon>
        <taxon>Fusarium solani species complex</taxon>
    </lineage>
</organism>
<gene>
    <name evidence="2" type="ORF">CEP52_015743</name>
</gene>
<dbReference type="Proteomes" id="UP000287144">
    <property type="component" value="Unassembled WGS sequence"/>
</dbReference>
<dbReference type="Gene3D" id="1.25.40.20">
    <property type="entry name" value="Ankyrin repeat-containing domain"/>
    <property type="match status" value="1"/>
</dbReference>